<dbReference type="InterPro" id="IPR001845">
    <property type="entry name" value="HTH_ArsR_DNA-bd_dom"/>
</dbReference>
<dbReference type="GO" id="GO:0003677">
    <property type="term" value="F:DNA binding"/>
    <property type="evidence" value="ECO:0007669"/>
    <property type="project" value="UniProtKB-KW"/>
</dbReference>
<keyword evidence="3" id="KW-0804">Transcription</keyword>
<dbReference type="Pfam" id="PF01022">
    <property type="entry name" value="HTH_5"/>
    <property type="match status" value="1"/>
</dbReference>
<dbReference type="InterPro" id="IPR011991">
    <property type="entry name" value="ArsR-like_HTH"/>
</dbReference>
<dbReference type="GO" id="GO:0003700">
    <property type="term" value="F:DNA-binding transcription factor activity"/>
    <property type="evidence" value="ECO:0007669"/>
    <property type="project" value="InterPro"/>
</dbReference>
<dbReference type="SMART" id="SM00418">
    <property type="entry name" value="HTH_ARSR"/>
    <property type="match status" value="1"/>
</dbReference>
<evidence type="ECO:0000256" key="1">
    <source>
        <dbReference type="ARBA" id="ARBA00023015"/>
    </source>
</evidence>
<evidence type="ECO:0000256" key="2">
    <source>
        <dbReference type="ARBA" id="ARBA00023125"/>
    </source>
</evidence>
<keyword evidence="1" id="KW-0805">Transcription regulation</keyword>
<feature type="domain" description="HTH arsR-type" evidence="4">
    <location>
        <begin position="5"/>
        <end position="120"/>
    </location>
</feature>
<dbReference type="InterPro" id="IPR051081">
    <property type="entry name" value="HTH_MetalResp_TranReg"/>
</dbReference>
<dbReference type="Gene3D" id="1.10.10.10">
    <property type="entry name" value="Winged helix-like DNA-binding domain superfamily/Winged helix DNA-binding domain"/>
    <property type="match status" value="1"/>
</dbReference>
<dbReference type="Proteomes" id="UP000284277">
    <property type="component" value="Unassembled WGS sequence"/>
</dbReference>
<sequence length="133" mass="14665">MEGHNFHLLFKDCMPIFIALGDEVRLTIIEALARNGLYDSMGNDVSVTSGSTASNIGMNVKDITEKTNLSRPAVSHHLKILKEAGLIDVRQEGTANFYYLTIGDTTKKLCSLGQHMQMLLDRVPQLTDNSGKI</sequence>
<comment type="caution">
    <text evidence="5">The sequence shown here is derived from an EMBL/GenBank/DDBJ whole genome shotgun (WGS) entry which is preliminary data.</text>
</comment>
<dbReference type="InterPro" id="IPR036390">
    <property type="entry name" value="WH_DNA-bd_sf"/>
</dbReference>
<reference evidence="5 6" key="1">
    <citation type="submission" date="2016-08" db="EMBL/GenBank/DDBJ databases">
        <title>A new outlook on sporulation: Clostridium algidixylanolyticum.</title>
        <authorList>
            <person name="Poppleton D.I."/>
            <person name="Gribaldo S."/>
        </authorList>
    </citation>
    <scope>NUCLEOTIDE SEQUENCE [LARGE SCALE GENOMIC DNA]</scope>
    <source>
        <strain evidence="5 6">SPL73</strain>
    </source>
</reference>
<proteinExistence type="predicted"/>
<name>A0A419T5V2_9FIRM</name>
<accession>A0A419T5V2</accession>
<gene>
    <name evidence="5" type="ORF">BET01_16385</name>
</gene>
<dbReference type="SUPFAM" id="SSF46785">
    <property type="entry name" value="Winged helix' DNA-binding domain"/>
    <property type="match status" value="1"/>
</dbReference>
<evidence type="ECO:0000313" key="5">
    <source>
        <dbReference type="EMBL" id="RKD32816.1"/>
    </source>
</evidence>
<dbReference type="RefSeq" id="WP_243117152.1">
    <property type="nucleotide sequence ID" value="NZ_MCIA01000009.1"/>
</dbReference>
<evidence type="ECO:0000259" key="4">
    <source>
        <dbReference type="PROSITE" id="PS50987"/>
    </source>
</evidence>
<dbReference type="CDD" id="cd00090">
    <property type="entry name" value="HTH_ARSR"/>
    <property type="match status" value="1"/>
</dbReference>
<dbReference type="InterPro" id="IPR036388">
    <property type="entry name" value="WH-like_DNA-bd_sf"/>
</dbReference>
<dbReference type="AlphaFoldDB" id="A0A419T5V2"/>
<dbReference type="PANTHER" id="PTHR33154">
    <property type="entry name" value="TRANSCRIPTIONAL REGULATOR, ARSR FAMILY"/>
    <property type="match status" value="1"/>
</dbReference>
<organism evidence="5 6">
    <name type="scientific">Lacrimispora algidixylanolytica</name>
    <dbReference type="NCBI Taxonomy" id="94868"/>
    <lineage>
        <taxon>Bacteria</taxon>
        <taxon>Bacillati</taxon>
        <taxon>Bacillota</taxon>
        <taxon>Clostridia</taxon>
        <taxon>Lachnospirales</taxon>
        <taxon>Lachnospiraceae</taxon>
        <taxon>Lacrimispora</taxon>
    </lineage>
</organism>
<evidence type="ECO:0000313" key="6">
    <source>
        <dbReference type="Proteomes" id="UP000284277"/>
    </source>
</evidence>
<dbReference type="PROSITE" id="PS50987">
    <property type="entry name" value="HTH_ARSR_2"/>
    <property type="match status" value="1"/>
</dbReference>
<dbReference type="PANTHER" id="PTHR33154:SF35">
    <property type="entry name" value="TRANSCRIPTIONAL REGULATOR, ARSR FAMILY"/>
    <property type="match status" value="1"/>
</dbReference>
<dbReference type="EMBL" id="MCIA01000009">
    <property type="protein sequence ID" value="RKD32816.1"/>
    <property type="molecule type" value="Genomic_DNA"/>
</dbReference>
<keyword evidence="6" id="KW-1185">Reference proteome</keyword>
<keyword evidence="2" id="KW-0238">DNA-binding</keyword>
<protein>
    <submittedName>
        <fullName evidence="5">Transcriptional regulator</fullName>
    </submittedName>
</protein>
<evidence type="ECO:0000256" key="3">
    <source>
        <dbReference type="ARBA" id="ARBA00023163"/>
    </source>
</evidence>